<reference evidence="1" key="1">
    <citation type="submission" date="2018-11" db="EMBL/GenBank/DDBJ databases">
        <authorList>
            <person name="Alioto T."/>
            <person name="Alioto T."/>
        </authorList>
    </citation>
    <scope>NUCLEOTIDE SEQUENCE</scope>
</reference>
<accession>A0A8B6D9D0</accession>
<keyword evidence="2" id="KW-1185">Reference proteome</keyword>
<protein>
    <submittedName>
        <fullName evidence="1">Uncharacterized protein</fullName>
    </submittedName>
</protein>
<evidence type="ECO:0000313" key="1">
    <source>
        <dbReference type="EMBL" id="VDI15914.1"/>
    </source>
</evidence>
<sequence length="105" mass="12162">MNIRTSYKEEFKQASTMNCVYHKLALFGLFKLSKPLNLRSKEEQSLDITFKNRVIPTTESFAEQSNHREIRVIPLTSNPTNESFDHRAILPLSHSIAEQSNRQVI</sequence>
<dbReference type="EMBL" id="UYJE01003034">
    <property type="protein sequence ID" value="VDI15914.1"/>
    <property type="molecule type" value="Genomic_DNA"/>
</dbReference>
<evidence type="ECO:0000313" key="2">
    <source>
        <dbReference type="Proteomes" id="UP000596742"/>
    </source>
</evidence>
<name>A0A8B6D9D0_MYTGA</name>
<proteinExistence type="predicted"/>
<dbReference type="Proteomes" id="UP000596742">
    <property type="component" value="Unassembled WGS sequence"/>
</dbReference>
<comment type="caution">
    <text evidence="1">The sequence shown here is derived from an EMBL/GenBank/DDBJ whole genome shotgun (WGS) entry which is preliminary data.</text>
</comment>
<dbReference type="AlphaFoldDB" id="A0A8B6D9D0"/>
<gene>
    <name evidence="1" type="ORF">MGAL_10B047787</name>
</gene>
<organism evidence="1 2">
    <name type="scientific">Mytilus galloprovincialis</name>
    <name type="common">Mediterranean mussel</name>
    <dbReference type="NCBI Taxonomy" id="29158"/>
    <lineage>
        <taxon>Eukaryota</taxon>
        <taxon>Metazoa</taxon>
        <taxon>Spiralia</taxon>
        <taxon>Lophotrochozoa</taxon>
        <taxon>Mollusca</taxon>
        <taxon>Bivalvia</taxon>
        <taxon>Autobranchia</taxon>
        <taxon>Pteriomorphia</taxon>
        <taxon>Mytilida</taxon>
        <taxon>Mytiloidea</taxon>
        <taxon>Mytilidae</taxon>
        <taxon>Mytilinae</taxon>
        <taxon>Mytilus</taxon>
    </lineage>
</organism>